<dbReference type="Proteomes" id="UP000076738">
    <property type="component" value="Unassembled WGS sequence"/>
</dbReference>
<protein>
    <submittedName>
        <fullName evidence="1">Uncharacterized protein</fullName>
    </submittedName>
</protein>
<gene>
    <name evidence="1" type="ORF">CALVIDRAFT_597973</name>
</gene>
<sequence>MLSLGLARCRFPSLFRFYAYAPSPTVPVWSRRLIATSKSDLWTRFEEIKKEEDVAEKDKQLRALALESTTHSSYPDTLLMVELLNSMSFAASNALLEESRKALDSIMQEKFHKVDLKTGKVEDATGVEWLRAMMDAMDRKVGKKQD</sequence>
<evidence type="ECO:0000313" key="2">
    <source>
        <dbReference type="Proteomes" id="UP000076738"/>
    </source>
</evidence>
<accession>A0A167ML39</accession>
<proteinExistence type="predicted"/>
<reference evidence="1 2" key="1">
    <citation type="journal article" date="2016" name="Mol. Biol. Evol.">
        <title>Comparative Genomics of Early-Diverging Mushroom-Forming Fungi Provides Insights into the Origins of Lignocellulose Decay Capabilities.</title>
        <authorList>
            <person name="Nagy L.G."/>
            <person name="Riley R."/>
            <person name="Tritt A."/>
            <person name="Adam C."/>
            <person name="Daum C."/>
            <person name="Floudas D."/>
            <person name="Sun H."/>
            <person name="Yadav J.S."/>
            <person name="Pangilinan J."/>
            <person name="Larsson K.H."/>
            <person name="Matsuura K."/>
            <person name="Barry K."/>
            <person name="Labutti K."/>
            <person name="Kuo R."/>
            <person name="Ohm R.A."/>
            <person name="Bhattacharya S.S."/>
            <person name="Shirouzu T."/>
            <person name="Yoshinaga Y."/>
            <person name="Martin F.M."/>
            <person name="Grigoriev I.V."/>
            <person name="Hibbett D.S."/>
        </authorList>
    </citation>
    <scope>NUCLEOTIDE SEQUENCE [LARGE SCALE GENOMIC DNA]</scope>
    <source>
        <strain evidence="1 2">TUFC12733</strain>
    </source>
</reference>
<dbReference type="EMBL" id="KV417282">
    <property type="protein sequence ID" value="KZO96832.1"/>
    <property type="molecule type" value="Genomic_DNA"/>
</dbReference>
<name>A0A167ML39_CALVF</name>
<keyword evidence="2" id="KW-1185">Reference proteome</keyword>
<dbReference type="AlphaFoldDB" id="A0A167ML39"/>
<organism evidence="1 2">
    <name type="scientific">Calocera viscosa (strain TUFC12733)</name>
    <dbReference type="NCBI Taxonomy" id="1330018"/>
    <lineage>
        <taxon>Eukaryota</taxon>
        <taxon>Fungi</taxon>
        <taxon>Dikarya</taxon>
        <taxon>Basidiomycota</taxon>
        <taxon>Agaricomycotina</taxon>
        <taxon>Dacrymycetes</taxon>
        <taxon>Dacrymycetales</taxon>
        <taxon>Dacrymycetaceae</taxon>
        <taxon>Calocera</taxon>
    </lineage>
</organism>
<evidence type="ECO:0000313" key="1">
    <source>
        <dbReference type="EMBL" id="KZO96832.1"/>
    </source>
</evidence>